<reference evidence="12" key="1">
    <citation type="submission" date="2025-08" db="UniProtKB">
        <authorList>
            <consortium name="RefSeq"/>
        </authorList>
    </citation>
    <scope>IDENTIFICATION</scope>
    <source>
        <tissue evidence="12">Muscle</tissue>
    </source>
</reference>
<evidence type="ECO:0000256" key="2">
    <source>
        <dbReference type="ARBA" id="ARBA00005683"/>
    </source>
</evidence>
<evidence type="ECO:0000256" key="9">
    <source>
        <dbReference type="RuleBase" id="RU003500"/>
    </source>
</evidence>
<evidence type="ECO:0000313" key="11">
    <source>
        <dbReference type="Proteomes" id="UP000694941"/>
    </source>
</evidence>
<keyword evidence="6 9" id="KW-0879">Wnt signaling pathway</keyword>
<evidence type="ECO:0000256" key="6">
    <source>
        <dbReference type="ARBA" id="ARBA00022687"/>
    </source>
</evidence>
<dbReference type="InterPro" id="IPR005817">
    <property type="entry name" value="Wnt"/>
</dbReference>
<keyword evidence="11" id="KW-1185">Reference proteome</keyword>
<dbReference type="CDD" id="cd19344">
    <property type="entry name" value="Wnt_Wnt16"/>
    <property type="match status" value="1"/>
</dbReference>
<dbReference type="InterPro" id="IPR043158">
    <property type="entry name" value="Wnt_C"/>
</dbReference>
<dbReference type="InterPro" id="IPR013304">
    <property type="entry name" value="Wnt16"/>
</dbReference>
<evidence type="ECO:0000256" key="8">
    <source>
        <dbReference type="ARBA" id="ARBA00023288"/>
    </source>
</evidence>
<sequence>MGRGKWTAHFALIVLFRINLALANWMYLGMLGASMPSEGPKNYDIPRSDEPANYGTSICSSVPGLVTKQKNVCEEQPSSMNAVIVGIRRGILECQQQFQSERWNCTPEGDDNVFGYTLTRGSRETAFIHGILSAGVVHGLTEACSAGNLTMCSCDRSQEGLSTPEGWKWGGCSDNVQFATMFARHFVDAPEKESRKSSRKRDVRDMMNLHNNNAGRLAISRYMQRKCRCHGVSGSCELKTCWKKLPSFVEVGNYLKRKYDESVLISLKPRKRLRRRGKRKVPVRKDDLVYINKSPNYCIEDPANGIFGTSGRLCNKTSTGPDGCNLLCCGRGYNTQVVTHVNRCHCKFHWCCYVTCRKCTTELEIYTCK</sequence>
<dbReference type="PROSITE" id="PS00246">
    <property type="entry name" value="WNT1"/>
    <property type="match status" value="1"/>
</dbReference>
<dbReference type="PRINTS" id="PR01349">
    <property type="entry name" value="WNTPROTEIN"/>
</dbReference>
<proteinExistence type="inferred from homology"/>
<evidence type="ECO:0000313" key="12">
    <source>
        <dbReference type="RefSeq" id="XP_022242527.1"/>
    </source>
</evidence>
<dbReference type="RefSeq" id="XP_022242527.1">
    <property type="nucleotide sequence ID" value="XM_022386819.1"/>
</dbReference>
<dbReference type="Pfam" id="PF00110">
    <property type="entry name" value="wnt"/>
    <property type="match status" value="1"/>
</dbReference>
<feature type="chain" id="PRO_5045354380" description="Protein Wnt" evidence="10">
    <location>
        <begin position="24"/>
        <end position="369"/>
    </location>
</feature>
<keyword evidence="7" id="KW-1015">Disulfide bond</keyword>
<comment type="subcellular location">
    <subcellularLocation>
        <location evidence="1 9">Secreted</location>
        <location evidence="1 9">Extracellular space</location>
        <location evidence="1 9">Extracellular matrix</location>
    </subcellularLocation>
</comment>
<dbReference type="SMART" id="SM00097">
    <property type="entry name" value="WNT1"/>
    <property type="match status" value="1"/>
</dbReference>
<evidence type="ECO:0000256" key="4">
    <source>
        <dbReference type="ARBA" id="ARBA00022525"/>
    </source>
</evidence>
<dbReference type="GeneID" id="106460161"/>
<organism evidence="11 12">
    <name type="scientific">Limulus polyphemus</name>
    <name type="common">Atlantic horseshoe crab</name>
    <dbReference type="NCBI Taxonomy" id="6850"/>
    <lineage>
        <taxon>Eukaryota</taxon>
        <taxon>Metazoa</taxon>
        <taxon>Ecdysozoa</taxon>
        <taxon>Arthropoda</taxon>
        <taxon>Chelicerata</taxon>
        <taxon>Merostomata</taxon>
        <taxon>Xiphosura</taxon>
        <taxon>Limulidae</taxon>
        <taxon>Limulus</taxon>
    </lineage>
</organism>
<dbReference type="PANTHER" id="PTHR12027">
    <property type="entry name" value="WNT RELATED"/>
    <property type="match status" value="1"/>
</dbReference>
<evidence type="ECO:0000256" key="3">
    <source>
        <dbReference type="ARBA" id="ARBA00022473"/>
    </source>
</evidence>
<dbReference type="InterPro" id="IPR018161">
    <property type="entry name" value="Wnt_CS"/>
</dbReference>
<gene>
    <name evidence="12" type="primary">LOC106460161</name>
</gene>
<keyword evidence="3 9" id="KW-0217">Developmental protein</keyword>
<evidence type="ECO:0000256" key="7">
    <source>
        <dbReference type="ARBA" id="ARBA00023157"/>
    </source>
</evidence>
<evidence type="ECO:0000256" key="5">
    <source>
        <dbReference type="ARBA" id="ARBA00022530"/>
    </source>
</evidence>
<dbReference type="PRINTS" id="PR01895">
    <property type="entry name" value="WNT16PROTEIN"/>
</dbReference>
<dbReference type="Gene3D" id="3.30.2460.20">
    <property type="match status" value="1"/>
</dbReference>
<protein>
    <recommendedName>
        <fullName evidence="9">Protein Wnt</fullName>
    </recommendedName>
</protein>
<keyword evidence="5" id="KW-0272">Extracellular matrix</keyword>
<evidence type="ECO:0000256" key="1">
    <source>
        <dbReference type="ARBA" id="ARBA00004498"/>
    </source>
</evidence>
<feature type="signal peptide" evidence="10">
    <location>
        <begin position="1"/>
        <end position="23"/>
    </location>
</feature>
<dbReference type="PANTHER" id="PTHR12027:SF70">
    <property type="entry name" value="PROTEIN WNT-16"/>
    <property type="match status" value="1"/>
</dbReference>
<name>A0ABM1SFX2_LIMPO</name>
<keyword evidence="8" id="KW-0449">Lipoprotein</keyword>
<comment type="similarity">
    <text evidence="2 9">Belongs to the Wnt family.</text>
</comment>
<keyword evidence="4" id="KW-0964">Secreted</keyword>
<comment type="function">
    <text evidence="9">Ligand for members of the frizzled family of seven transmembrane receptors.</text>
</comment>
<dbReference type="Proteomes" id="UP000694941">
    <property type="component" value="Unplaced"/>
</dbReference>
<accession>A0ABM1SFX2</accession>
<keyword evidence="10" id="KW-0732">Signal</keyword>
<evidence type="ECO:0000256" key="10">
    <source>
        <dbReference type="SAM" id="SignalP"/>
    </source>
</evidence>